<organism evidence="2 3">
    <name type="scientific">Campylobacter mucosalis CCUG 21559</name>
    <dbReference type="NCBI Taxonomy" id="1032067"/>
    <lineage>
        <taxon>Bacteria</taxon>
        <taxon>Pseudomonadati</taxon>
        <taxon>Campylobacterota</taxon>
        <taxon>Epsilonproteobacteria</taxon>
        <taxon>Campylobacterales</taxon>
        <taxon>Campylobacteraceae</taxon>
        <taxon>Campylobacter</taxon>
    </lineage>
</organism>
<sequence>MRKILVLFLFIAGLFAEEEVVLNSANAYINTIRANQNLPVDALLKRSYAIVIFPSVKKVGFVFSGMVGDGIMVISPKSSNPELVPVKISGGSFGLQVGYEDSSLLFFILKESMINDIQNSKFTIQADASFSFGDGGRVYHRSSDFKFSSDIYAYATNSGFFAGASFGGAVISPRDENMLHSGYAYEQLQKALLKF</sequence>
<dbReference type="Proteomes" id="UP000503264">
    <property type="component" value="Chromosome"/>
</dbReference>
<reference evidence="2 3" key="1">
    <citation type="submission" date="2016-07" db="EMBL/GenBank/DDBJ databases">
        <title>Comparative genomics of the Campylobacter concisus group.</title>
        <authorList>
            <person name="Miller W.G."/>
            <person name="Yee E."/>
            <person name="Chapman M.H."/>
            <person name="Huynh S."/>
            <person name="Bono J.L."/>
            <person name="On S.L.W."/>
            <person name="StLeger J."/>
            <person name="Foster G."/>
            <person name="Parker C.T."/>
        </authorList>
    </citation>
    <scope>NUCLEOTIDE SEQUENCE [LARGE SCALE GENOMIC DNA]</scope>
    <source>
        <strain evidence="2 3">CCUG 21559</strain>
    </source>
</reference>
<accession>A0A6G5QI50</accession>
<dbReference type="EMBL" id="CP012542">
    <property type="protein sequence ID" value="QCD45176.1"/>
    <property type="molecule type" value="Genomic_DNA"/>
</dbReference>
<dbReference type="AlphaFoldDB" id="A0A6G5QI50"/>
<name>A0A6G5QI50_9BACT</name>
<evidence type="ECO:0000313" key="3">
    <source>
        <dbReference type="Proteomes" id="UP000503264"/>
    </source>
</evidence>
<dbReference type="InterPro" id="IPR007461">
    <property type="entry name" value="Ysc84_actin-binding"/>
</dbReference>
<protein>
    <submittedName>
        <fullName evidence="2">Putative lipid-binding protein (SYLF/DUF500 domain)</fullName>
    </submittedName>
</protein>
<feature type="domain" description="Ysc84 actin-binding" evidence="1">
    <location>
        <begin position="90"/>
        <end position="176"/>
    </location>
</feature>
<dbReference type="CDD" id="cd11524">
    <property type="entry name" value="SYLF"/>
    <property type="match status" value="1"/>
</dbReference>
<dbReference type="InterPro" id="IPR051702">
    <property type="entry name" value="SH3_domain_YSC84-like"/>
</dbReference>
<dbReference type="RefSeq" id="WP_034966942.1">
    <property type="nucleotide sequence ID" value="NZ_CP012542.1"/>
</dbReference>
<dbReference type="PANTHER" id="PTHR15629">
    <property type="entry name" value="SH3YL1 PROTEIN"/>
    <property type="match status" value="1"/>
</dbReference>
<dbReference type="PANTHER" id="PTHR15629:SF2">
    <property type="entry name" value="SH3 DOMAIN-CONTAINING YSC84-LIKE PROTEIN 1"/>
    <property type="match status" value="1"/>
</dbReference>
<gene>
    <name evidence="2" type="ORF">CMUC_1412</name>
</gene>
<proteinExistence type="predicted"/>
<dbReference type="GO" id="GO:0035091">
    <property type="term" value="F:phosphatidylinositol binding"/>
    <property type="evidence" value="ECO:0007669"/>
    <property type="project" value="TreeGrafter"/>
</dbReference>
<dbReference type="Pfam" id="PF04366">
    <property type="entry name" value="Ysc84"/>
    <property type="match status" value="1"/>
</dbReference>
<keyword evidence="3" id="KW-1185">Reference proteome</keyword>
<evidence type="ECO:0000259" key="1">
    <source>
        <dbReference type="Pfam" id="PF04366"/>
    </source>
</evidence>
<evidence type="ECO:0000313" key="2">
    <source>
        <dbReference type="EMBL" id="QCD45176.1"/>
    </source>
</evidence>